<keyword evidence="10" id="KW-1185">Reference proteome</keyword>
<comment type="similarity">
    <text evidence="2">Belongs to the nitroreductase family.</text>
</comment>
<accession>A0A1T4S6H9</accession>
<evidence type="ECO:0000256" key="4">
    <source>
        <dbReference type="ARBA" id="ARBA00022643"/>
    </source>
</evidence>
<name>A0A1T4S6H9_VIBCI</name>
<dbReference type="PANTHER" id="PTHR23026:SF125">
    <property type="entry name" value="OXYGEN-INSENSITIVE NAD(P)H NITROREDUCTASE"/>
    <property type="match status" value="1"/>
</dbReference>
<organism evidence="9 10">
    <name type="scientific">Vibrio cincinnatiensis DSM 19608</name>
    <dbReference type="NCBI Taxonomy" id="1123491"/>
    <lineage>
        <taxon>Bacteria</taxon>
        <taxon>Pseudomonadati</taxon>
        <taxon>Pseudomonadota</taxon>
        <taxon>Gammaproteobacteria</taxon>
        <taxon>Vibrionales</taxon>
        <taxon>Vibrionaceae</taxon>
        <taxon>Vibrio</taxon>
    </lineage>
</organism>
<dbReference type="STRING" id="1123491.SAMN02745782_03054"/>
<protein>
    <submittedName>
        <fullName evidence="9">Dihydropteridine reductase</fullName>
    </submittedName>
</protein>
<keyword evidence="5" id="KW-0521">NADP</keyword>
<dbReference type="Gene3D" id="3.40.109.10">
    <property type="entry name" value="NADH Oxidase"/>
    <property type="match status" value="1"/>
</dbReference>
<dbReference type="EMBL" id="FUXB01000019">
    <property type="protein sequence ID" value="SKA23845.1"/>
    <property type="molecule type" value="Genomic_DNA"/>
</dbReference>
<proteinExistence type="inferred from homology"/>
<gene>
    <name evidence="9" type="ORF">SAMN02745782_03054</name>
</gene>
<dbReference type="GO" id="GO:0046256">
    <property type="term" value="P:2,4,6-trinitrotoluene catabolic process"/>
    <property type="evidence" value="ECO:0007669"/>
    <property type="project" value="TreeGrafter"/>
</dbReference>
<evidence type="ECO:0000256" key="7">
    <source>
        <dbReference type="ARBA" id="ARBA00023027"/>
    </source>
</evidence>
<evidence type="ECO:0000256" key="1">
    <source>
        <dbReference type="ARBA" id="ARBA00001917"/>
    </source>
</evidence>
<keyword evidence="7" id="KW-0520">NAD</keyword>
<comment type="cofactor">
    <cofactor evidence="1">
        <name>FMN</name>
        <dbReference type="ChEBI" id="CHEBI:58210"/>
    </cofactor>
</comment>
<evidence type="ECO:0000259" key="8">
    <source>
        <dbReference type="Pfam" id="PF00881"/>
    </source>
</evidence>
<evidence type="ECO:0000256" key="5">
    <source>
        <dbReference type="ARBA" id="ARBA00022857"/>
    </source>
</evidence>
<evidence type="ECO:0000313" key="10">
    <source>
        <dbReference type="Proteomes" id="UP000190834"/>
    </source>
</evidence>
<dbReference type="Proteomes" id="UP000190834">
    <property type="component" value="Unassembled WGS sequence"/>
</dbReference>
<keyword evidence="4" id="KW-0288">FMN</keyword>
<dbReference type="GO" id="GO:0005829">
    <property type="term" value="C:cytosol"/>
    <property type="evidence" value="ECO:0007669"/>
    <property type="project" value="TreeGrafter"/>
</dbReference>
<evidence type="ECO:0000256" key="6">
    <source>
        <dbReference type="ARBA" id="ARBA00023002"/>
    </source>
</evidence>
<dbReference type="CDD" id="cd02149">
    <property type="entry name" value="NfsB-like"/>
    <property type="match status" value="1"/>
</dbReference>
<dbReference type="GO" id="GO:0046857">
    <property type="term" value="F:oxidoreductase activity, acting on other nitrogenous compounds as donors, with NAD or NADP as acceptor"/>
    <property type="evidence" value="ECO:0007669"/>
    <property type="project" value="TreeGrafter"/>
</dbReference>
<evidence type="ECO:0000256" key="2">
    <source>
        <dbReference type="ARBA" id="ARBA00007118"/>
    </source>
</evidence>
<dbReference type="GeneID" id="70582254"/>
<dbReference type="RefSeq" id="WP_078927391.1">
    <property type="nucleotide sequence ID" value="NZ_FUXB01000019.1"/>
</dbReference>
<dbReference type="OrthoDB" id="9809288at2"/>
<dbReference type="SUPFAM" id="SSF55469">
    <property type="entry name" value="FMN-dependent nitroreductase-like"/>
    <property type="match status" value="1"/>
</dbReference>
<dbReference type="Pfam" id="PF00881">
    <property type="entry name" value="Nitroreductase"/>
    <property type="match status" value="1"/>
</dbReference>
<dbReference type="InterPro" id="IPR000415">
    <property type="entry name" value="Nitroreductase-like"/>
</dbReference>
<feature type="domain" description="Nitroreductase" evidence="8">
    <location>
        <begin position="8"/>
        <end position="193"/>
    </location>
</feature>
<dbReference type="AlphaFoldDB" id="A0A1T4S6H9"/>
<sequence length="217" mass="24345">MNIAHFAQQRYSTKAFDSNRRISAENVQQIKDLIRLSPSSVNSQPWHFILASTDEGKQRIAKATQGRFSFNERKVLDASHVLVLCTKTSIDDDYLLNLLAKEDKDGRFATEDDKQGMHNGRSYFVNIHRADLNDAQEWMAKQVYLNAGTVLLGTAAMGIDAVPIEGFDATVMDAEFGLNDQGLTSVLIIPMGYHSEEDFNAKLPKSRWDEADVITEC</sequence>
<dbReference type="InterPro" id="IPR033878">
    <property type="entry name" value="NfsB-like"/>
</dbReference>
<reference evidence="10" key="1">
    <citation type="submission" date="2017-02" db="EMBL/GenBank/DDBJ databases">
        <authorList>
            <person name="Varghese N."/>
            <person name="Submissions S."/>
        </authorList>
    </citation>
    <scope>NUCLEOTIDE SEQUENCE [LARGE SCALE GENOMIC DNA]</scope>
    <source>
        <strain evidence="10">DSM 19608</strain>
    </source>
</reference>
<dbReference type="NCBIfam" id="NF008275">
    <property type="entry name" value="PRK11053.1"/>
    <property type="match status" value="1"/>
</dbReference>
<dbReference type="InterPro" id="IPR050627">
    <property type="entry name" value="Nitroreductase/BluB"/>
</dbReference>
<dbReference type="InterPro" id="IPR029479">
    <property type="entry name" value="Nitroreductase"/>
</dbReference>
<keyword evidence="6" id="KW-0560">Oxidoreductase</keyword>
<keyword evidence="3" id="KW-0285">Flavoprotein</keyword>
<evidence type="ECO:0000313" key="9">
    <source>
        <dbReference type="EMBL" id="SKA23845.1"/>
    </source>
</evidence>
<dbReference type="PANTHER" id="PTHR23026">
    <property type="entry name" value="NADPH NITROREDUCTASE"/>
    <property type="match status" value="1"/>
</dbReference>
<evidence type="ECO:0000256" key="3">
    <source>
        <dbReference type="ARBA" id="ARBA00022630"/>
    </source>
</evidence>